<evidence type="ECO:0000313" key="3">
    <source>
        <dbReference type="EMBL" id="WWY22775.1"/>
    </source>
</evidence>
<dbReference type="EMBL" id="CP146691">
    <property type="protein sequence ID" value="WWY22775.1"/>
    <property type="molecule type" value="Genomic_DNA"/>
</dbReference>
<feature type="domain" description="DUF6708" evidence="2">
    <location>
        <begin position="97"/>
        <end position="256"/>
    </location>
</feature>
<keyword evidence="1" id="KW-1133">Transmembrane helix</keyword>
<gene>
    <name evidence="3" type="ORF">V9385_09310</name>
</gene>
<feature type="transmembrane region" description="Helical" evidence="1">
    <location>
        <begin position="55"/>
        <end position="74"/>
    </location>
</feature>
<sequence>MSRPLLNPPCTFWKEDLPLPDDPCTTEPSLGYKSPNHQDSIYLEVSRAISWARELVILFTLPAIFIIATIPFDMIKSFAYLDSEQVFIGTLSLILETWVCVFLIRRCICPPRDEPIRFNRKRKKIYAYNFKDCLWKPFGTWKVEPVCYDWSQVRAERWLYRGVPGNGAPSFKCGVVLSIVAPGTNNVIDRFPLSTMGADQHAWAYICTYMQHGPSALPPPGEPKDHNDVLWCEFALRLAPKVEWPAEMDLESRTAP</sequence>
<dbReference type="InterPro" id="IPR046554">
    <property type="entry name" value="DUF6708"/>
</dbReference>
<keyword evidence="1" id="KW-0472">Membrane</keyword>
<dbReference type="RefSeq" id="WP_280093765.1">
    <property type="nucleotide sequence ID" value="NZ_CP146690.1"/>
</dbReference>
<dbReference type="Pfam" id="PF20455">
    <property type="entry name" value="DUF6708"/>
    <property type="match status" value="1"/>
</dbReference>
<dbReference type="Proteomes" id="UP001375228">
    <property type="component" value="Chromosome"/>
</dbReference>
<protein>
    <submittedName>
        <fullName evidence="3">DUF6708 domain-containing protein</fullName>
    </submittedName>
</protein>
<accession>A0ABZ2JI21</accession>
<feature type="transmembrane region" description="Helical" evidence="1">
    <location>
        <begin position="86"/>
        <end position="104"/>
    </location>
</feature>
<organism evidence="3 4">
    <name type="scientific">Pseudomonas juntendi</name>
    <dbReference type="NCBI Taxonomy" id="2666183"/>
    <lineage>
        <taxon>Bacteria</taxon>
        <taxon>Pseudomonadati</taxon>
        <taxon>Pseudomonadota</taxon>
        <taxon>Gammaproteobacteria</taxon>
        <taxon>Pseudomonadales</taxon>
        <taxon>Pseudomonadaceae</taxon>
        <taxon>Pseudomonas</taxon>
    </lineage>
</organism>
<name>A0ABZ2JI21_9PSED</name>
<evidence type="ECO:0000256" key="1">
    <source>
        <dbReference type="SAM" id="Phobius"/>
    </source>
</evidence>
<evidence type="ECO:0000313" key="4">
    <source>
        <dbReference type="Proteomes" id="UP001375228"/>
    </source>
</evidence>
<keyword evidence="1" id="KW-0812">Transmembrane</keyword>
<proteinExistence type="predicted"/>
<evidence type="ECO:0000259" key="2">
    <source>
        <dbReference type="Pfam" id="PF20455"/>
    </source>
</evidence>
<reference evidence="3 4" key="1">
    <citation type="submission" date="2024-03" db="EMBL/GenBank/DDBJ databases">
        <title>Pseudomonas juntendi.</title>
        <authorList>
            <person name="Liu Y."/>
        </authorList>
    </citation>
    <scope>NUCLEOTIDE SEQUENCE [LARGE SCALE GENOMIC DNA]</scope>
    <source>
        <strain evidence="3 4">L4046hy</strain>
    </source>
</reference>
<keyword evidence="4" id="KW-1185">Reference proteome</keyword>